<evidence type="ECO:0000313" key="1">
    <source>
        <dbReference type="EMBL" id="ALF53759.1"/>
    </source>
</evidence>
<dbReference type="STRING" id="224013.ACX27_14355"/>
<keyword evidence="2" id="KW-1185">Reference proteome</keyword>
<reference evidence="2" key="1">
    <citation type="submission" date="2015-07" db="EMBL/GenBank/DDBJ databases">
        <title>Genome Of Nitrogen-Fixing Cyanobacterium Nostoc piscinale CENA21 From Solimoes/Amazon River Floodplain Sediments And Comparative Genomics To Uncover Biosynthetic Natural Products Potential.</title>
        <authorList>
            <person name="Leao T.F."/>
            <person name="Leao P.N."/>
            <person name="Guimaraes P.I."/>
            <person name="de Melo A.G.C."/>
            <person name="Ramos R.T.J."/>
            <person name="Silva A."/>
            <person name="Fiore M.F."/>
            <person name="Schneider M.P.C."/>
        </authorList>
    </citation>
    <scope>NUCLEOTIDE SEQUENCE [LARGE SCALE GENOMIC DNA]</scope>
    <source>
        <strain evidence="2">CENA21</strain>
    </source>
</reference>
<protein>
    <recommendedName>
        <fullName evidence="3">TenA family transcriptional regulator</fullName>
    </recommendedName>
</protein>
<proteinExistence type="predicted"/>
<dbReference type="KEGG" id="npz:ACX27_14355"/>
<evidence type="ECO:0000313" key="2">
    <source>
        <dbReference type="Proteomes" id="UP000062645"/>
    </source>
</evidence>
<evidence type="ECO:0008006" key="3">
    <source>
        <dbReference type="Google" id="ProtNLM"/>
    </source>
</evidence>
<gene>
    <name evidence="1" type="ORF">ACX27_14355</name>
</gene>
<dbReference type="RefSeq" id="WP_062293632.1">
    <property type="nucleotide sequence ID" value="NZ_CP012036.1"/>
</dbReference>
<dbReference type="PATRIC" id="fig|224013.5.peg.3470"/>
<dbReference type="Gene3D" id="1.20.910.10">
    <property type="entry name" value="Heme oxygenase-like"/>
    <property type="match status" value="1"/>
</dbReference>
<accession>A0A0M4SXL2</accession>
<dbReference type="InterPro" id="IPR016084">
    <property type="entry name" value="Haem_Oase-like_multi-hlx"/>
</dbReference>
<dbReference type="OrthoDB" id="4653716at2"/>
<dbReference type="Proteomes" id="UP000062645">
    <property type="component" value="Chromosome"/>
</dbReference>
<organism evidence="1 2">
    <name type="scientific">Nostoc piscinale CENA21</name>
    <dbReference type="NCBI Taxonomy" id="224013"/>
    <lineage>
        <taxon>Bacteria</taxon>
        <taxon>Bacillati</taxon>
        <taxon>Cyanobacteriota</taxon>
        <taxon>Cyanophyceae</taxon>
        <taxon>Nostocales</taxon>
        <taxon>Nostocaceae</taxon>
        <taxon>Nostoc</taxon>
    </lineage>
</organism>
<reference evidence="1 2" key="2">
    <citation type="journal article" date="2016" name="Genome Announc.">
        <title>Draft Genome Sequence of the N2-Fixing Cyanobacterium Nostoc piscinale CENA21, Isolated from the Brazilian Amazon Floodplain.</title>
        <authorList>
            <person name="Leao T."/>
            <person name="Guimaraes P.I."/>
            <person name="de Melo A.G."/>
            <person name="Ramos R.T."/>
            <person name="Leao P.N."/>
            <person name="Silva A."/>
            <person name="Fiore M.F."/>
            <person name="Schneider M.P."/>
        </authorList>
    </citation>
    <scope>NUCLEOTIDE SEQUENCE [LARGE SCALE GENOMIC DNA]</scope>
    <source>
        <strain evidence="1 2">CENA21</strain>
    </source>
</reference>
<name>A0A0M4SXL2_9NOSO</name>
<dbReference type="AlphaFoldDB" id="A0A0M4SXL2"/>
<sequence length="242" mass="28091">MQQVLALIETKKQEFANLPLFSFMQNQSIHPKDRLCFAPLIVPLAMGFGELCNYVFREEPTTNKVQALLNRHTYEEHFHWQWLLEDLEKLDLHHCSKLTDAMLFSFGDATLKSRNVCYQLHHHSFQADPVVKFAAMQVAEATANVFFNVSQPVALELKAITGKEYRYFGMCHLHEEEHHHINTPNIVSFFQQIELNDQQRQQALLAVEAIFTAYTEAMISFLDFAKQQMSIQQTKIMVESVN</sequence>
<dbReference type="EMBL" id="CP012036">
    <property type="protein sequence ID" value="ALF53759.1"/>
    <property type="molecule type" value="Genomic_DNA"/>
</dbReference>